<evidence type="ECO:0000313" key="9">
    <source>
        <dbReference type="EMBL" id="MDG0815411.1"/>
    </source>
</evidence>
<dbReference type="EC" id="2.7.7.41" evidence="7"/>
<dbReference type="RefSeq" id="WP_277576886.1">
    <property type="nucleotide sequence ID" value="NZ_JANRMI010000001.1"/>
</dbReference>
<evidence type="ECO:0000256" key="8">
    <source>
        <dbReference type="SAM" id="Phobius"/>
    </source>
</evidence>
<keyword evidence="10" id="KW-1185">Reference proteome</keyword>
<evidence type="ECO:0000256" key="1">
    <source>
        <dbReference type="ARBA" id="ARBA00004141"/>
    </source>
</evidence>
<evidence type="ECO:0000256" key="7">
    <source>
        <dbReference type="RuleBase" id="RU003938"/>
    </source>
</evidence>
<evidence type="ECO:0000256" key="6">
    <source>
        <dbReference type="ARBA" id="ARBA00023136"/>
    </source>
</evidence>
<organism evidence="9 10">
    <name type="scientific">Bdellovibrio svalbardensis</name>
    <dbReference type="NCBI Taxonomy" id="2972972"/>
    <lineage>
        <taxon>Bacteria</taxon>
        <taxon>Pseudomonadati</taxon>
        <taxon>Bdellovibrionota</taxon>
        <taxon>Bdellovibrionia</taxon>
        <taxon>Bdellovibrionales</taxon>
        <taxon>Pseudobdellovibrionaceae</taxon>
        <taxon>Bdellovibrio</taxon>
    </lineage>
</organism>
<dbReference type="GO" id="GO:0004605">
    <property type="term" value="F:phosphatidate cytidylyltransferase activity"/>
    <property type="evidence" value="ECO:0007669"/>
    <property type="project" value="UniProtKB-EC"/>
</dbReference>
<sequence>MNLSISGALISIYSLLTVLTSVFAIVRWVKGPGKLITELIERTLSWWAMITVAAICLFLNDLVATLSLMTLSIFAFREIIGNYNLAEDHKKVLRICYCAIPIQYLLAYYNETSLFLTFIPVMMFLALSLRSVVSGTTENISRTMGVLHWSLMMTVFSFSHIALLYSHNLPLADQNQKYHLVLFLILATEINDVFQFTWGKLLGKTKVCPEISPKKTLEGLVGGVLSTTALSYTLAGFIGTTGTQAMILGALIATTGFFGDITFSAIKRDLNIKDLGNSIPGHGGLLDRVDSLALTSIVFFYAFKYLI</sequence>
<accession>A0ABT6DEZ4</accession>
<proteinExistence type="inferred from homology"/>
<dbReference type="EMBL" id="JANRMI010000001">
    <property type="protein sequence ID" value="MDG0815411.1"/>
    <property type="molecule type" value="Genomic_DNA"/>
</dbReference>
<comment type="similarity">
    <text evidence="2 7">Belongs to the CDS family.</text>
</comment>
<feature type="transmembrane region" description="Helical" evidence="8">
    <location>
        <begin position="145"/>
        <end position="166"/>
    </location>
</feature>
<feature type="transmembrane region" description="Helical" evidence="8">
    <location>
        <begin position="115"/>
        <end position="133"/>
    </location>
</feature>
<keyword evidence="5 8" id="KW-1133">Transmembrane helix</keyword>
<comment type="catalytic activity">
    <reaction evidence="7">
        <text>a 1,2-diacyl-sn-glycero-3-phosphate + CTP + H(+) = a CDP-1,2-diacyl-sn-glycerol + diphosphate</text>
        <dbReference type="Rhea" id="RHEA:16229"/>
        <dbReference type="ChEBI" id="CHEBI:15378"/>
        <dbReference type="ChEBI" id="CHEBI:33019"/>
        <dbReference type="ChEBI" id="CHEBI:37563"/>
        <dbReference type="ChEBI" id="CHEBI:58332"/>
        <dbReference type="ChEBI" id="CHEBI:58608"/>
        <dbReference type="EC" id="2.7.7.41"/>
    </reaction>
</comment>
<name>A0ABT6DEZ4_9BACT</name>
<dbReference type="Proteomes" id="UP001152321">
    <property type="component" value="Unassembled WGS sequence"/>
</dbReference>
<evidence type="ECO:0000256" key="5">
    <source>
        <dbReference type="ARBA" id="ARBA00022989"/>
    </source>
</evidence>
<comment type="caution">
    <text evidence="9">The sequence shown here is derived from an EMBL/GenBank/DDBJ whole genome shotgun (WGS) entry which is preliminary data.</text>
</comment>
<feature type="transmembrane region" description="Helical" evidence="8">
    <location>
        <begin position="245"/>
        <end position="266"/>
    </location>
</feature>
<comment type="subcellular location">
    <subcellularLocation>
        <location evidence="1">Membrane</location>
        <topology evidence="1">Multi-pass membrane protein</topology>
    </subcellularLocation>
</comment>
<feature type="transmembrane region" description="Helical" evidence="8">
    <location>
        <begin position="7"/>
        <end position="26"/>
    </location>
</feature>
<dbReference type="InterPro" id="IPR000374">
    <property type="entry name" value="PC_trans"/>
</dbReference>
<dbReference type="Pfam" id="PF01148">
    <property type="entry name" value="CTP_transf_1"/>
    <property type="match status" value="1"/>
</dbReference>
<dbReference type="PROSITE" id="PS01315">
    <property type="entry name" value="CDS"/>
    <property type="match status" value="1"/>
</dbReference>
<reference evidence="9" key="1">
    <citation type="submission" date="2022-08" db="EMBL/GenBank/DDBJ databases">
        <title>Novel Bdellovibrio Species Isolated from Svalbard: Designation Bdellovibrio svalbardensis.</title>
        <authorList>
            <person name="Mitchell R.J."/>
            <person name="Choi S.Y."/>
        </authorList>
    </citation>
    <scope>NUCLEOTIDE SEQUENCE</scope>
    <source>
        <strain evidence="9">PAP01</strain>
    </source>
</reference>
<comment type="pathway">
    <text evidence="7">Phospholipid metabolism; CDP-diacylglycerol biosynthesis; CDP-diacylglycerol from sn-glycerol 3-phosphate: step 3/3.</text>
</comment>
<feature type="transmembrane region" description="Helical" evidence="8">
    <location>
        <begin position="92"/>
        <end position="109"/>
    </location>
</feature>
<feature type="transmembrane region" description="Helical" evidence="8">
    <location>
        <begin position="46"/>
        <end position="71"/>
    </location>
</feature>
<keyword evidence="7 9" id="KW-0548">Nucleotidyltransferase</keyword>
<evidence type="ECO:0000256" key="2">
    <source>
        <dbReference type="ARBA" id="ARBA00010185"/>
    </source>
</evidence>
<protein>
    <recommendedName>
        <fullName evidence="7">Phosphatidate cytidylyltransferase</fullName>
        <ecNumber evidence="7">2.7.7.41</ecNumber>
    </recommendedName>
</protein>
<evidence type="ECO:0000256" key="4">
    <source>
        <dbReference type="ARBA" id="ARBA00022692"/>
    </source>
</evidence>
<keyword evidence="6 8" id="KW-0472">Membrane</keyword>
<dbReference type="PANTHER" id="PTHR43535:SF1">
    <property type="entry name" value="PHOSPHATIDATE CYTIDYLYLTRANSFERASE"/>
    <property type="match status" value="1"/>
</dbReference>
<feature type="transmembrane region" description="Helical" evidence="8">
    <location>
        <begin position="219"/>
        <end position="239"/>
    </location>
</feature>
<evidence type="ECO:0000313" key="10">
    <source>
        <dbReference type="Proteomes" id="UP001152321"/>
    </source>
</evidence>
<evidence type="ECO:0000256" key="3">
    <source>
        <dbReference type="ARBA" id="ARBA00022679"/>
    </source>
</evidence>
<feature type="transmembrane region" description="Helical" evidence="8">
    <location>
        <begin position="178"/>
        <end position="198"/>
    </location>
</feature>
<dbReference type="PANTHER" id="PTHR43535">
    <property type="entry name" value="PHOSPHATIDATE CYTIDYLYLTRANSFERASE"/>
    <property type="match status" value="1"/>
</dbReference>
<keyword evidence="3 7" id="KW-0808">Transferase</keyword>
<gene>
    <name evidence="9" type="ORF">NWE73_03490</name>
</gene>
<keyword evidence="4 7" id="KW-0812">Transmembrane</keyword>